<keyword evidence="1" id="KW-0472">Membrane</keyword>
<feature type="transmembrane region" description="Helical" evidence="1">
    <location>
        <begin position="101"/>
        <end position="121"/>
    </location>
</feature>
<keyword evidence="1" id="KW-0812">Transmembrane</keyword>
<dbReference type="EMBL" id="JADIKD010000009">
    <property type="protein sequence ID" value="MFK2917393.1"/>
    <property type="molecule type" value="Genomic_DNA"/>
</dbReference>
<evidence type="ECO:0008006" key="4">
    <source>
        <dbReference type="Google" id="ProtNLM"/>
    </source>
</evidence>
<keyword evidence="1" id="KW-1133">Transmembrane helix</keyword>
<evidence type="ECO:0000256" key="1">
    <source>
        <dbReference type="SAM" id="Phobius"/>
    </source>
</evidence>
<evidence type="ECO:0000313" key="2">
    <source>
        <dbReference type="EMBL" id="MFK2917393.1"/>
    </source>
</evidence>
<organism evidence="2 3">
    <name type="scientific">Dyella koreensis</name>
    <dbReference type="NCBI Taxonomy" id="311235"/>
    <lineage>
        <taxon>Bacteria</taxon>
        <taxon>Pseudomonadati</taxon>
        <taxon>Pseudomonadota</taxon>
        <taxon>Gammaproteobacteria</taxon>
        <taxon>Lysobacterales</taxon>
        <taxon>Rhodanobacteraceae</taxon>
        <taxon>Dyella</taxon>
    </lineage>
</organism>
<proteinExistence type="predicted"/>
<dbReference type="SUPFAM" id="SSF81442">
    <property type="entry name" value="Cytochrome c oxidase subunit I-like"/>
    <property type="match status" value="1"/>
</dbReference>
<keyword evidence="3" id="KW-1185">Reference proteome</keyword>
<feature type="transmembrane region" description="Helical" evidence="1">
    <location>
        <begin position="9"/>
        <end position="30"/>
    </location>
</feature>
<accession>A0ABW8K664</accession>
<dbReference type="Proteomes" id="UP001620408">
    <property type="component" value="Unassembled WGS sequence"/>
</dbReference>
<evidence type="ECO:0000313" key="3">
    <source>
        <dbReference type="Proteomes" id="UP001620408"/>
    </source>
</evidence>
<feature type="transmembrane region" description="Helical" evidence="1">
    <location>
        <begin position="69"/>
        <end position="89"/>
    </location>
</feature>
<sequence length="137" mass="14510">MTDNTLSRAWFRVAAIYFVIAVALGIIMGASGDHSLLAVHAHINLLGWVSMSLFGLIGLAYPAITQGRLAVWQFWLHNIGVPVMLAALSAQLKGVAGIEPLIGIASIVVGIAVALFAWLVLTRIAARSNTAVGRRVP</sequence>
<gene>
    <name evidence="2" type="ORF">ISS97_08965</name>
</gene>
<feature type="transmembrane region" description="Helical" evidence="1">
    <location>
        <begin position="42"/>
        <end position="62"/>
    </location>
</feature>
<dbReference type="InterPro" id="IPR036927">
    <property type="entry name" value="Cyt_c_oxase-like_su1_sf"/>
</dbReference>
<reference evidence="2 3" key="1">
    <citation type="submission" date="2020-10" db="EMBL/GenBank/DDBJ databases">
        <title>Phylogeny of dyella-like bacteria.</title>
        <authorList>
            <person name="Fu J."/>
        </authorList>
    </citation>
    <scope>NUCLEOTIDE SEQUENCE [LARGE SCALE GENOMIC DNA]</scope>
    <source>
        <strain evidence="2 3">BB4</strain>
    </source>
</reference>
<dbReference type="Gene3D" id="1.20.210.10">
    <property type="entry name" value="Cytochrome c oxidase-like, subunit I domain"/>
    <property type="match status" value="1"/>
</dbReference>
<protein>
    <recommendedName>
        <fullName evidence="4">Cytochrome-c oxidase</fullName>
    </recommendedName>
</protein>
<comment type="caution">
    <text evidence="2">The sequence shown here is derived from an EMBL/GenBank/DDBJ whole genome shotgun (WGS) entry which is preliminary data.</text>
</comment>
<dbReference type="RefSeq" id="WP_379985163.1">
    <property type="nucleotide sequence ID" value="NZ_JADIKD010000009.1"/>
</dbReference>
<name>A0ABW8K664_9GAMM</name>